<evidence type="ECO:0000313" key="2">
    <source>
        <dbReference type="EMBL" id="SVE34978.1"/>
    </source>
</evidence>
<dbReference type="InterPro" id="IPR011765">
    <property type="entry name" value="Pept_M16_N"/>
</dbReference>
<reference evidence="2" key="1">
    <citation type="submission" date="2018-05" db="EMBL/GenBank/DDBJ databases">
        <authorList>
            <person name="Lanie J.A."/>
            <person name="Ng W.-L."/>
            <person name="Kazmierczak K.M."/>
            <person name="Andrzejewski T.M."/>
            <person name="Davidsen T.M."/>
            <person name="Wayne K.J."/>
            <person name="Tettelin H."/>
            <person name="Glass J.I."/>
            <person name="Rusch D."/>
            <person name="Podicherti R."/>
            <person name="Tsui H.-C.T."/>
            <person name="Winkler M.E."/>
        </authorList>
    </citation>
    <scope>NUCLEOTIDE SEQUENCE</scope>
</reference>
<feature type="domain" description="Peptidase M16 N-terminal" evidence="1">
    <location>
        <begin position="29"/>
        <end position="72"/>
    </location>
</feature>
<name>A0A383CTK0_9ZZZZ</name>
<dbReference type="AlphaFoldDB" id="A0A383CTK0"/>
<dbReference type="GO" id="GO:0046872">
    <property type="term" value="F:metal ion binding"/>
    <property type="evidence" value="ECO:0007669"/>
    <property type="project" value="InterPro"/>
</dbReference>
<dbReference type="Gene3D" id="3.30.830.10">
    <property type="entry name" value="Metalloenzyme, LuxS/M16 peptidase-like"/>
    <property type="match status" value="1"/>
</dbReference>
<evidence type="ECO:0000259" key="1">
    <source>
        <dbReference type="Pfam" id="PF00675"/>
    </source>
</evidence>
<dbReference type="EMBL" id="UINC01211187">
    <property type="protein sequence ID" value="SVE34978.1"/>
    <property type="molecule type" value="Genomic_DNA"/>
</dbReference>
<gene>
    <name evidence="2" type="ORF">METZ01_LOCUS487832</name>
</gene>
<protein>
    <recommendedName>
        <fullName evidence="1">Peptidase M16 N-terminal domain-containing protein</fullName>
    </recommendedName>
</protein>
<organism evidence="2">
    <name type="scientific">marine metagenome</name>
    <dbReference type="NCBI Taxonomy" id="408172"/>
    <lineage>
        <taxon>unclassified sequences</taxon>
        <taxon>metagenomes</taxon>
        <taxon>ecological metagenomes</taxon>
    </lineage>
</organism>
<proteinExistence type="predicted"/>
<dbReference type="SUPFAM" id="SSF63411">
    <property type="entry name" value="LuxS/MPP-like metallohydrolase"/>
    <property type="match status" value="1"/>
</dbReference>
<dbReference type="Pfam" id="PF00675">
    <property type="entry name" value="Peptidase_M16"/>
    <property type="match status" value="1"/>
</dbReference>
<accession>A0A383CTK0</accession>
<dbReference type="InterPro" id="IPR011249">
    <property type="entry name" value="Metalloenz_LuxS/M16"/>
</dbReference>
<sequence>MSDGLSNSVARLNAAGDTRLIVLDNGLTVIVREDHSAPVVSAQAWARTGSIHEGEWLGAGLSHILEHMLFKG</sequence>
<feature type="non-terminal residue" evidence="2">
    <location>
        <position position="72"/>
    </location>
</feature>